<comment type="caution">
    <text evidence="5">The sequence shown here is derived from an EMBL/GenBank/DDBJ whole genome shotgun (WGS) entry which is preliminary data.</text>
</comment>
<evidence type="ECO:0000259" key="4">
    <source>
        <dbReference type="PROSITE" id="PS50956"/>
    </source>
</evidence>
<dbReference type="InterPro" id="IPR036388">
    <property type="entry name" value="WH-like_DNA-bd_sf"/>
</dbReference>
<evidence type="ECO:0000313" key="5">
    <source>
        <dbReference type="EMBL" id="MCS5727004.1"/>
    </source>
</evidence>
<evidence type="ECO:0000256" key="2">
    <source>
        <dbReference type="ARBA" id="ARBA00023125"/>
    </source>
</evidence>
<dbReference type="Pfam" id="PF13412">
    <property type="entry name" value="HTH_24"/>
    <property type="match status" value="1"/>
</dbReference>
<dbReference type="SUPFAM" id="SSF46785">
    <property type="entry name" value="Winged helix' DNA-binding domain"/>
    <property type="match status" value="1"/>
</dbReference>
<name>A0AA41XID1_9MICO</name>
<dbReference type="InterPro" id="IPR019887">
    <property type="entry name" value="Tscrpt_reg_AsnC/Lrp_C"/>
</dbReference>
<reference evidence="5" key="1">
    <citation type="submission" date="2022-08" db="EMBL/GenBank/DDBJ databases">
        <authorList>
            <person name="Deng Y."/>
            <person name="Han X.-F."/>
            <person name="Zhang Y.-Q."/>
        </authorList>
    </citation>
    <scope>NUCLEOTIDE SEQUENCE</scope>
    <source>
        <strain evidence="5">CPCC 203407</strain>
    </source>
</reference>
<dbReference type="EMBL" id="JANLCK010000008">
    <property type="protein sequence ID" value="MCS5727004.1"/>
    <property type="molecule type" value="Genomic_DNA"/>
</dbReference>
<dbReference type="InterPro" id="IPR011991">
    <property type="entry name" value="ArsR-like_HTH"/>
</dbReference>
<dbReference type="GO" id="GO:0043565">
    <property type="term" value="F:sequence-specific DNA binding"/>
    <property type="evidence" value="ECO:0007669"/>
    <property type="project" value="InterPro"/>
</dbReference>
<dbReference type="PANTHER" id="PTHR30154:SF54">
    <property type="entry name" value="POSSIBLE TRANSCRIPTIONAL REGULATORY PROTEIN (PROBABLY LRP_ASNC-FAMILY)"/>
    <property type="match status" value="1"/>
</dbReference>
<dbReference type="AlphaFoldDB" id="A0AA41XID1"/>
<dbReference type="PRINTS" id="PR00033">
    <property type="entry name" value="HTHASNC"/>
</dbReference>
<dbReference type="InterPro" id="IPR019888">
    <property type="entry name" value="Tscrpt_reg_AsnC-like"/>
</dbReference>
<dbReference type="Gene3D" id="1.10.10.10">
    <property type="entry name" value="Winged helix-like DNA-binding domain superfamily/Winged helix DNA-binding domain"/>
    <property type="match status" value="1"/>
</dbReference>
<organism evidence="5 6">
    <name type="scientific">Herbiconiux oxytropis</name>
    <dbReference type="NCBI Taxonomy" id="2970915"/>
    <lineage>
        <taxon>Bacteria</taxon>
        <taxon>Bacillati</taxon>
        <taxon>Actinomycetota</taxon>
        <taxon>Actinomycetes</taxon>
        <taxon>Micrococcales</taxon>
        <taxon>Microbacteriaceae</taxon>
        <taxon>Herbiconiux</taxon>
    </lineage>
</organism>
<evidence type="ECO:0000256" key="1">
    <source>
        <dbReference type="ARBA" id="ARBA00023015"/>
    </source>
</evidence>
<dbReference type="GO" id="GO:0005829">
    <property type="term" value="C:cytosol"/>
    <property type="evidence" value="ECO:0007669"/>
    <property type="project" value="TreeGrafter"/>
</dbReference>
<dbReference type="PANTHER" id="PTHR30154">
    <property type="entry name" value="LEUCINE-RESPONSIVE REGULATORY PROTEIN"/>
    <property type="match status" value="1"/>
</dbReference>
<dbReference type="InterPro" id="IPR036390">
    <property type="entry name" value="WH_DNA-bd_sf"/>
</dbReference>
<proteinExistence type="predicted"/>
<dbReference type="Proteomes" id="UP001165587">
    <property type="component" value="Unassembled WGS sequence"/>
</dbReference>
<dbReference type="Gene3D" id="3.30.70.920">
    <property type="match status" value="1"/>
</dbReference>
<accession>A0AA41XID1</accession>
<dbReference type="SMART" id="SM00344">
    <property type="entry name" value="HTH_ASNC"/>
    <property type="match status" value="1"/>
</dbReference>
<dbReference type="RefSeq" id="WP_259529973.1">
    <property type="nucleotide sequence ID" value="NZ_JANLCK010000008.1"/>
</dbReference>
<dbReference type="CDD" id="cd00090">
    <property type="entry name" value="HTH_ARSR"/>
    <property type="match status" value="1"/>
</dbReference>
<feature type="domain" description="HTH asnC-type" evidence="4">
    <location>
        <begin position="4"/>
        <end position="65"/>
    </location>
</feature>
<keyword evidence="2" id="KW-0238">DNA-binding</keyword>
<protein>
    <submittedName>
        <fullName evidence="5">Lrp/AsnC family transcriptional regulator</fullName>
    </submittedName>
</protein>
<evidence type="ECO:0000256" key="3">
    <source>
        <dbReference type="ARBA" id="ARBA00023163"/>
    </source>
</evidence>
<dbReference type="SUPFAM" id="SSF54909">
    <property type="entry name" value="Dimeric alpha+beta barrel"/>
    <property type="match status" value="1"/>
</dbReference>
<dbReference type="InterPro" id="IPR011008">
    <property type="entry name" value="Dimeric_a/b-barrel"/>
</dbReference>
<keyword evidence="3" id="KW-0804">Transcription</keyword>
<dbReference type="GO" id="GO:0043200">
    <property type="term" value="P:response to amino acid"/>
    <property type="evidence" value="ECO:0007669"/>
    <property type="project" value="TreeGrafter"/>
</dbReference>
<keyword evidence="1" id="KW-0805">Transcription regulation</keyword>
<keyword evidence="6" id="KW-1185">Reference proteome</keyword>
<dbReference type="InterPro" id="IPR000485">
    <property type="entry name" value="AsnC-type_HTH_dom"/>
</dbReference>
<evidence type="ECO:0000313" key="6">
    <source>
        <dbReference type="Proteomes" id="UP001165587"/>
    </source>
</evidence>
<dbReference type="PROSITE" id="PS50956">
    <property type="entry name" value="HTH_ASNC_2"/>
    <property type="match status" value="1"/>
</dbReference>
<gene>
    <name evidence="5" type="ORF">N1028_13970</name>
</gene>
<sequence>MGTIDEIDERIVWELCREGRLPNKELAERVGIAPSTCLMRVRALQASGALRSFHAQPDWASMGLPIEAIVAVRLKAQARAQIKTYAQRVITLPNVLNVFFLGGADDFLIHVACSSTGQLRDFVATELSLDSSVASTQTNIIFDHLIGVEHMDEGSTWGRIRDAVPGEH</sequence>
<dbReference type="Pfam" id="PF01037">
    <property type="entry name" value="AsnC_trans_reg"/>
    <property type="match status" value="1"/>
</dbReference>